<comment type="similarity">
    <text evidence="1 3">Belongs to the UDP-glycosyltransferase family.</text>
</comment>
<evidence type="ECO:0008006" key="6">
    <source>
        <dbReference type="Google" id="ProtNLM"/>
    </source>
</evidence>
<reference evidence="4 5" key="1">
    <citation type="submission" date="2022-01" db="EMBL/GenBank/DDBJ databases">
        <authorList>
            <person name="Xiong W."/>
            <person name="Schranz E."/>
        </authorList>
    </citation>
    <scope>NUCLEOTIDE SEQUENCE [LARGE SCALE GENOMIC DNA]</scope>
</reference>
<keyword evidence="2 3" id="KW-0808">Transferase</keyword>
<dbReference type="EMBL" id="CAKMRJ010005412">
    <property type="protein sequence ID" value="CAH1441026.1"/>
    <property type="molecule type" value="Genomic_DNA"/>
</dbReference>
<evidence type="ECO:0000256" key="2">
    <source>
        <dbReference type="ARBA" id="ARBA00022679"/>
    </source>
</evidence>
<comment type="caution">
    <text evidence="4">The sequence shown here is derived from an EMBL/GenBank/DDBJ whole genome shotgun (WGS) entry which is preliminary data.</text>
</comment>
<proteinExistence type="inferred from homology"/>
<gene>
    <name evidence="4" type="ORF">LVIROSA_LOCUS27120</name>
</gene>
<dbReference type="PROSITE" id="PS00375">
    <property type="entry name" value="UDPGT"/>
    <property type="match status" value="1"/>
</dbReference>
<accession>A0AAU9NSV5</accession>
<dbReference type="GO" id="GO:0080044">
    <property type="term" value="F:quercetin 7-O-glucosyltransferase activity"/>
    <property type="evidence" value="ECO:0007669"/>
    <property type="project" value="TreeGrafter"/>
</dbReference>
<protein>
    <recommendedName>
        <fullName evidence="6">UDP-glycosyltransferases domain-containing protein</fullName>
    </recommendedName>
</protein>
<name>A0AAU9NSV5_9ASTR</name>
<evidence type="ECO:0000313" key="4">
    <source>
        <dbReference type="EMBL" id="CAH1441026.1"/>
    </source>
</evidence>
<evidence type="ECO:0000256" key="3">
    <source>
        <dbReference type="RuleBase" id="RU003718"/>
    </source>
</evidence>
<dbReference type="SUPFAM" id="SSF53756">
    <property type="entry name" value="UDP-Glycosyltransferase/glycogen phosphorylase"/>
    <property type="match status" value="1"/>
</dbReference>
<sequence length="312" mass="35604">MPDESCLTNGYLDTIIDWIPGLEAFRLKDLPGYVRTIDPNEVDYKFNIESIKATRKVSTIIIHTFEELESTVIKALKPMFPHIYTIGPLQLLLNHIQNQQESKSYSLWKEDAECLNWLQSKEPNSVVYVNFGSLIVMSSQKLLEFGWGLANSNYYFLWIIRPNLVVGESLVFPPELKEMIDKKGFIASWCPQEEVLNHPSVGGFLTHCGWGSTIESLSAGVPMLCWPYIWDQPTNCRQICKEWKVGMEIGDNVKRDEVEKLIQELMGGDKGKQMRSKAIEWKKKIEIATAPNGSSSLNVEKLVNHIHMLKLA</sequence>
<keyword evidence="3" id="KW-0328">Glycosyltransferase</keyword>
<dbReference type="PANTHER" id="PTHR11926">
    <property type="entry name" value="GLUCOSYL/GLUCURONOSYL TRANSFERASES"/>
    <property type="match status" value="1"/>
</dbReference>
<evidence type="ECO:0000256" key="1">
    <source>
        <dbReference type="ARBA" id="ARBA00009995"/>
    </source>
</evidence>
<keyword evidence="5" id="KW-1185">Reference proteome</keyword>
<dbReference type="InterPro" id="IPR035595">
    <property type="entry name" value="UDP_glycos_trans_CS"/>
</dbReference>
<dbReference type="FunFam" id="3.40.50.2000:FF:000027">
    <property type="entry name" value="Glycosyltransferase"/>
    <property type="match status" value="1"/>
</dbReference>
<dbReference type="Proteomes" id="UP001157418">
    <property type="component" value="Unassembled WGS sequence"/>
</dbReference>
<dbReference type="CDD" id="cd03784">
    <property type="entry name" value="GT1_Gtf-like"/>
    <property type="match status" value="1"/>
</dbReference>
<organism evidence="4 5">
    <name type="scientific">Lactuca virosa</name>
    <dbReference type="NCBI Taxonomy" id="75947"/>
    <lineage>
        <taxon>Eukaryota</taxon>
        <taxon>Viridiplantae</taxon>
        <taxon>Streptophyta</taxon>
        <taxon>Embryophyta</taxon>
        <taxon>Tracheophyta</taxon>
        <taxon>Spermatophyta</taxon>
        <taxon>Magnoliopsida</taxon>
        <taxon>eudicotyledons</taxon>
        <taxon>Gunneridae</taxon>
        <taxon>Pentapetalae</taxon>
        <taxon>asterids</taxon>
        <taxon>campanulids</taxon>
        <taxon>Asterales</taxon>
        <taxon>Asteraceae</taxon>
        <taxon>Cichorioideae</taxon>
        <taxon>Cichorieae</taxon>
        <taxon>Lactucinae</taxon>
        <taxon>Lactuca</taxon>
    </lineage>
</organism>
<dbReference type="PANTHER" id="PTHR11926:SF1383">
    <property type="entry name" value="UDP-GLUCURONOSYL_UDP-GLUCOSYLTRANSFERASE, UDP-GLYCOSYLTRANSFERASE FAMILY"/>
    <property type="match status" value="1"/>
</dbReference>
<dbReference type="Gene3D" id="3.40.50.2000">
    <property type="entry name" value="Glycogen Phosphorylase B"/>
    <property type="match status" value="2"/>
</dbReference>
<dbReference type="GO" id="GO:0080043">
    <property type="term" value="F:quercetin 3-O-glucosyltransferase activity"/>
    <property type="evidence" value="ECO:0007669"/>
    <property type="project" value="TreeGrafter"/>
</dbReference>
<dbReference type="InterPro" id="IPR002213">
    <property type="entry name" value="UDP_glucos_trans"/>
</dbReference>
<dbReference type="Pfam" id="PF00201">
    <property type="entry name" value="UDPGT"/>
    <property type="match status" value="1"/>
</dbReference>
<evidence type="ECO:0000313" key="5">
    <source>
        <dbReference type="Proteomes" id="UP001157418"/>
    </source>
</evidence>
<dbReference type="AlphaFoldDB" id="A0AAU9NSV5"/>